<dbReference type="PANTHER" id="PTHR43649">
    <property type="entry name" value="ARABINOSE-BINDING PROTEIN-RELATED"/>
    <property type="match status" value="1"/>
</dbReference>
<proteinExistence type="predicted"/>
<evidence type="ECO:0000313" key="1">
    <source>
        <dbReference type="EMBL" id="ELZ16721.1"/>
    </source>
</evidence>
<comment type="caution">
    <text evidence="1">The sequence shown here is derived from an EMBL/GenBank/DDBJ whole genome shotgun (WGS) entry which is preliminary data.</text>
</comment>
<dbReference type="STRING" id="1227488.C477_15135"/>
<dbReference type="Proteomes" id="UP000011657">
    <property type="component" value="Unassembled WGS sequence"/>
</dbReference>
<sequence>MVDGNNLSRRTILKGAGIAGTASVTALAGCTGGGGSTLEVLHGWTGGDGADAADALFSAFEEEHSDLEYDENPIGGGGNENLDQTVANRLQGGNPPSSFAGWPGANLEQYEDAVGDIESEVWDEADLKDAHVEEAVELCQHNGGFSAVPLGSHRLNDLFYNVSVLESAGVDPSSIDSADALIDALDAVESETDATPFAFSLAPWCILQTWAQTMLGEHGYEAYMNFIEGNGDESAVRDTFEKLEQILGYINADAASVDFTEVNQDIMSGDAAFIHQGNWAAGAYIADDKDLTYGEDWDAIQYPGTEDYYTLHIDSFIYPSDNPTPDDTATWLQFVGSEEAQVAFNQYKGSIPTLTDVSTDEFNPYLTDTIDDFDNASEKPPTLAHGLAVDTSTQADLEDVLNNNFADPYDVDGATSGFMDNV</sequence>
<dbReference type="PATRIC" id="fig|1227488.3.peg.3013"/>
<name>M0C0C3_9EURY</name>
<dbReference type="Pfam" id="PF13416">
    <property type="entry name" value="SBP_bac_8"/>
    <property type="match status" value="1"/>
</dbReference>
<dbReference type="InterPro" id="IPR006059">
    <property type="entry name" value="SBP"/>
</dbReference>
<gene>
    <name evidence="1" type="ORF">C477_15135</name>
</gene>
<dbReference type="Gene3D" id="3.40.190.10">
    <property type="entry name" value="Periplasmic binding protein-like II"/>
    <property type="match status" value="2"/>
</dbReference>
<reference evidence="1 2" key="1">
    <citation type="journal article" date="2014" name="PLoS Genet.">
        <title>Phylogenetically driven sequencing of extremely halophilic archaea reveals strategies for static and dynamic osmo-response.</title>
        <authorList>
            <person name="Becker E.A."/>
            <person name="Seitzer P.M."/>
            <person name="Tritt A."/>
            <person name="Larsen D."/>
            <person name="Krusor M."/>
            <person name="Yao A.I."/>
            <person name="Wu D."/>
            <person name="Madern D."/>
            <person name="Eisen J.A."/>
            <person name="Darling A.E."/>
            <person name="Facciotti M.T."/>
        </authorList>
    </citation>
    <scope>NUCLEOTIDE SEQUENCE [LARGE SCALE GENOMIC DNA]</scope>
    <source>
        <strain evidence="1 2">JCM 13891</strain>
    </source>
</reference>
<dbReference type="PROSITE" id="PS51318">
    <property type="entry name" value="TAT"/>
    <property type="match status" value="1"/>
</dbReference>
<dbReference type="InterPro" id="IPR006311">
    <property type="entry name" value="TAT_signal"/>
</dbReference>
<dbReference type="EMBL" id="AOIS01000048">
    <property type="protein sequence ID" value="ELZ16721.1"/>
    <property type="molecule type" value="Genomic_DNA"/>
</dbReference>
<evidence type="ECO:0000313" key="2">
    <source>
        <dbReference type="Proteomes" id="UP000011657"/>
    </source>
</evidence>
<accession>M0C0C3</accession>
<keyword evidence="2" id="KW-1185">Reference proteome</keyword>
<dbReference type="SUPFAM" id="SSF53850">
    <property type="entry name" value="Periplasmic binding protein-like II"/>
    <property type="match status" value="1"/>
</dbReference>
<organism evidence="1 2">
    <name type="scientific">Haloterrigena salina JCM 13891</name>
    <dbReference type="NCBI Taxonomy" id="1227488"/>
    <lineage>
        <taxon>Archaea</taxon>
        <taxon>Methanobacteriati</taxon>
        <taxon>Methanobacteriota</taxon>
        <taxon>Stenosarchaea group</taxon>
        <taxon>Halobacteria</taxon>
        <taxon>Halobacteriales</taxon>
        <taxon>Natrialbaceae</taxon>
        <taxon>Haloterrigena</taxon>
    </lineage>
</organism>
<protein>
    <submittedName>
        <fullName evidence="1">Extracellular solute-binding protein</fullName>
    </submittedName>
</protein>
<dbReference type="InterPro" id="IPR050490">
    <property type="entry name" value="Bact_solute-bd_prot1"/>
</dbReference>
<dbReference type="RefSeq" id="WP_008895305.1">
    <property type="nucleotide sequence ID" value="NZ_AOIS01000048.1"/>
</dbReference>
<dbReference type="eggNOG" id="arCOG00150">
    <property type="taxonomic scope" value="Archaea"/>
</dbReference>
<dbReference type="AlphaFoldDB" id="M0C0C3"/>